<protein>
    <submittedName>
        <fullName evidence="2">Uncharacterized protein</fullName>
    </submittedName>
</protein>
<dbReference type="KEGG" id="tet:TTHERM_00011850"/>
<name>Q22RV3_TETTS</name>
<dbReference type="HOGENOM" id="CLU_362309_0_0_1"/>
<feature type="compositionally biased region" description="Polar residues" evidence="1">
    <location>
        <begin position="222"/>
        <end position="240"/>
    </location>
</feature>
<proteinExistence type="predicted"/>
<keyword evidence="3" id="KW-1185">Reference proteome</keyword>
<feature type="region of interest" description="Disordered" evidence="1">
    <location>
        <begin position="255"/>
        <end position="299"/>
    </location>
</feature>
<dbReference type="RefSeq" id="XP_001008264.2">
    <property type="nucleotide sequence ID" value="XM_001008264.2"/>
</dbReference>
<dbReference type="InParanoid" id="Q22RV3"/>
<evidence type="ECO:0000313" key="2">
    <source>
        <dbReference type="EMBL" id="EAR88019.2"/>
    </source>
</evidence>
<reference evidence="3" key="1">
    <citation type="journal article" date="2006" name="PLoS Biol.">
        <title>Macronuclear genome sequence of the ciliate Tetrahymena thermophila, a model eukaryote.</title>
        <authorList>
            <person name="Eisen J.A."/>
            <person name="Coyne R.S."/>
            <person name="Wu M."/>
            <person name="Wu D."/>
            <person name="Thiagarajan M."/>
            <person name="Wortman J.R."/>
            <person name="Badger J.H."/>
            <person name="Ren Q."/>
            <person name="Amedeo P."/>
            <person name="Jones K.M."/>
            <person name="Tallon L.J."/>
            <person name="Delcher A.L."/>
            <person name="Salzberg S.L."/>
            <person name="Silva J.C."/>
            <person name="Haas B.J."/>
            <person name="Majoros W.H."/>
            <person name="Farzad M."/>
            <person name="Carlton J.M."/>
            <person name="Smith R.K. Jr."/>
            <person name="Garg J."/>
            <person name="Pearlman R.E."/>
            <person name="Karrer K.M."/>
            <person name="Sun L."/>
            <person name="Manning G."/>
            <person name="Elde N.C."/>
            <person name="Turkewitz A.P."/>
            <person name="Asai D.J."/>
            <person name="Wilkes D.E."/>
            <person name="Wang Y."/>
            <person name="Cai H."/>
            <person name="Collins K."/>
            <person name="Stewart B.A."/>
            <person name="Lee S.R."/>
            <person name="Wilamowska K."/>
            <person name="Weinberg Z."/>
            <person name="Ruzzo W.L."/>
            <person name="Wloga D."/>
            <person name="Gaertig J."/>
            <person name="Frankel J."/>
            <person name="Tsao C.-C."/>
            <person name="Gorovsky M.A."/>
            <person name="Keeling P.J."/>
            <person name="Waller R.F."/>
            <person name="Patron N.J."/>
            <person name="Cherry J.M."/>
            <person name="Stover N.A."/>
            <person name="Krieger C.J."/>
            <person name="del Toro C."/>
            <person name="Ryder H.F."/>
            <person name="Williamson S.C."/>
            <person name="Barbeau R.A."/>
            <person name="Hamilton E.P."/>
            <person name="Orias E."/>
        </authorList>
    </citation>
    <scope>NUCLEOTIDE SEQUENCE [LARGE SCALE GENOMIC DNA]</scope>
    <source>
        <strain evidence="3">SB210</strain>
    </source>
</reference>
<accession>Q22RV3</accession>
<dbReference type="AlphaFoldDB" id="Q22RV3"/>
<organism evidence="2 3">
    <name type="scientific">Tetrahymena thermophila (strain SB210)</name>
    <dbReference type="NCBI Taxonomy" id="312017"/>
    <lineage>
        <taxon>Eukaryota</taxon>
        <taxon>Sar</taxon>
        <taxon>Alveolata</taxon>
        <taxon>Ciliophora</taxon>
        <taxon>Intramacronucleata</taxon>
        <taxon>Oligohymenophorea</taxon>
        <taxon>Hymenostomatida</taxon>
        <taxon>Tetrahymenina</taxon>
        <taxon>Tetrahymenidae</taxon>
        <taxon>Tetrahymena</taxon>
    </lineage>
</organism>
<gene>
    <name evidence="2" type="ORF">TTHERM_00011850</name>
</gene>
<dbReference type="Proteomes" id="UP000009168">
    <property type="component" value="Unassembled WGS sequence"/>
</dbReference>
<sequence length="299" mass="34696">MQEEIIQIGKNNGRRISFGNNPIQSERQEKADIVLTHQTNMINITYNEEFPIQEKEFWLQGEEDEDDEADYNQVQNQAEIQKKGEKNQLILHSDQNLAEIQQIGKKEFQSNNQNNKCEKNEDDELSEKIQVPLIILKNHSKNSQAKNQKPILSTQANISQYATNNLLSSPSLKPQFEYQFATSIDDTKTPQNNKSNRKKYQNQSGFALRELAEDEIDLSPIGGQNNMKSPMNDLQSPNMSRDLTQDFNLLKMQKKQMKIDDRYSQQQFEWQQPQDQGEQQMNSAKNPENNVQSNNNNNE</sequence>
<feature type="compositionally biased region" description="Low complexity" evidence="1">
    <location>
        <begin position="265"/>
        <end position="299"/>
    </location>
</feature>
<evidence type="ECO:0000313" key="3">
    <source>
        <dbReference type="Proteomes" id="UP000009168"/>
    </source>
</evidence>
<evidence type="ECO:0000256" key="1">
    <source>
        <dbReference type="SAM" id="MobiDB-lite"/>
    </source>
</evidence>
<feature type="region of interest" description="Disordered" evidence="1">
    <location>
        <begin position="220"/>
        <end position="240"/>
    </location>
</feature>
<dbReference type="EMBL" id="GG662845">
    <property type="protein sequence ID" value="EAR88019.2"/>
    <property type="molecule type" value="Genomic_DNA"/>
</dbReference>
<dbReference type="GeneID" id="7846067"/>